<evidence type="ECO:0000313" key="1">
    <source>
        <dbReference type="EMBL" id="KAB7496094.1"/>
    </source>
</evidence>
<organism evidence="1 2">
    <name type="scientific">Armadillidium nasatum</name>
    <dbReference type="NCBI Taxonomy" id="96803"/>
    <lineage>
        <taxon>Eukaryota</taxon>
        <taxon>Metazoa</taxon>
        <taxon>Ecdysozoa</taxon>
        <taxon>Arthropoda</taxon>
        <taxon>Crustacea</taxon>
        <taxon>Multicrustacea</taxon>
        <taxon>Malacostraca</taxon>
        <taxon>Eumalacostraca</taxon>
        <taxon>Peracarida</taxon>
        <taxon>Isopoda</taxon>
        <taxon>Oniscidea</taxon>
        <taxon>Crinocheta</taxon>
        <taxon>Armadillidiidae</taxon>
        <taxon>Armadillidium</taxon>
    </lineage>
</organism>
<name>A0A5N5SPR0_9CRUS</name>
<dbReference type="Proteomes" id="UP000326759">
    <property type="component" value="Unassembled WGS sequence"/>
</dbReference>
<dbReference type="EMBL" id="SEYY01021776">
    <property type="protein sequence ID" value="KAB7496094.1"/>
    <property type="molecule type" value="Genomic_DNA"/>
</dbReference>
<gene>
    <name evidence="1" type="ORF">Anas_06540</name>
</gene>
<proteinExistence type="predicted"/>
<sequence>MYKFMLVPSEVLKSIRMKNLFKIVKYKYYHVKYRLYAKQDLVFSSFVVAGLLGSVIAGVCIRNSTKHDNPIVIGENSTETFMQKRSKSD</sequence>
<protein>
    <submittedName>
        <fullName evidence="1">Uncharacterized protein</fullName>
    </submittedName>
</protein>
<keyword evidence="2" id="KW-1185">Reference proteome</keyword>
<dbReference type="AlphaFoldDB" id="A0A5N5SPR0"/>
<dbReference type="OrthoDB" id="10361603at2759"/>
<evidence type="ECO:0000313" key="2">
    <source>
        <dbReference type="Proteomes" id="UP000326759"/>
    </source>
</evidence>
<comment type="caution">
    <text evidence="1">The sequence shown here is derived from an EMBL/GenBank/DDBJ whole genome shotgun (WGS) entry which is preliminary data.</text>
</comment>
<accession>A0A5N5SPR0</accession>
<reference evidence="1 2" key="1">
    <citation type="journal article" date="2019" name="PLoS Biol.">
        <title>Sex chromosomes control vertical transmission of feminizing Wolbachia symbionts in an isopod.</title>
        <authorList>
            <person name="Becking T."/>
            <person name="Chebbi M.A."/>
            <person name="Giraud I."/>
            <person name="Moumen B."/>
            <person name="Laverre T."/>
            <person name="Caubet Y."/>
            <person name="Peccoud J."/>
            <person name="Gilbert C."/>
            <person name="Cordaux R."/>
        </authorList>
    </citation>
    <scope>NUCLEOTIDE SEQUENCE [LARGE SCALE GENOMIC DNA]</scope>
    <source>
        <strain evidence="1">ANa2</strain>
        <tissue evidence="1">Whole body excluding digestive tract and cuticle</tissue>
    </source>
</reference>